<gene>
    <name evidence="3" type="ORF">MM59RIKEN_02990</name>
</gene>
<protein>
    <submittedName>
        <fullName evidence="3">Uncharacterized protein</fullName>
    </submittedName>
</protein>
<keyword evidence="4" id="KW-1185">Reference proteome</keyword>
<proteinExistence type="predicted"/>
<reference evidence="3" key="1">
    <citation type="submission" date="2020-09" db="EMBL/GenBank/DDBJ databases">
        <title>New species isolated from human feces.</title>
        <authorList>
            <person name="Kitahara M."/>
            <person name="Shigeno Y."/>
            <person name="Shime M."/>
            <person name="Matsumoto Y."/>
            <person name="Nakamura S."/>
            <person name="Motooka D."/>
            <person name="Fukuoka S."/>
            <person name="Nishikawa H."/>
            <person name="Benno Y."/>
        </authorList>
    </citation>
    <scope>NUCLEOTIDE SEQUENCE</scope>
    <source>
        <strain evidence="3">MM59</strain>
    </source>
</reference>
<dbReference type="EMBL" id="AP023420">
    <property type="protein sequence ID" value="BCK82980.1"/>
    <property type="molecule type" value="Genomic_DNA"/>
</dbReference>
<feature type="region of interest" description="Disordered" evidence="1">
    <location>
        <begin position="31"/>
        <end position="54"/>
    </location>
</feature>
<feature type="compositionally biased region" description="Low complexity" evidence="1">
    <location>
        <begin position="31"/>
        <end position="41"/>
    </location>
</feature>
<sequence>MKPFAVLLCTLLLVTSLTACGWVTITDGPAPSASNSAASDNDVTEEEPQPSPDVVVTAEDVQSAVEALVPDEYRGQSYSCDILTASDGSGFIVSLQIDVDTEDAADIISGMEADILKLDNLNISDVQIIAVHDMQIVGTN</sequence>
<dbReference type="PROSITE" id="PS51257">
    <property type="entry name" value="PROKAR_LIPOPROTEIN"/>
    <property type="match status" value="1"/>
</dbReference>
<dbReference type="RefSeq" id="WP_213542534.1">
    <property type="nucleotide sequence ID" value="NZ_AP023420.1"/>
</dbReference>
<organism evidence="3 4">
    <name type="scientific">Pusillibacter faecalis</name>
    <dbReference type="NCBI Taxonomy" id="2714358"/>
    <lineage>
        <taxon>Bacteria</taxon>
        <taxon>Bacillati</taxon>
        <taxon>Bacillota</taxon>
        <taxon>Clostridia</taxon>
        <taxon>Eubacteriales</taxon>
        <taxon>Oscillospiraceae</taxon>
        <taxon>Pusillibacter</taxon>
    </lineage>
</organism>
<dbReference type="Proteomes" id="UP000679848">
    <property type="component" value="Chromosome"/>
</dbReference>
<dbReference type="KEGG" id="pfaa:MM59RIKEN_02990"/>
<evidence type="ECO:0000256" key="2">
    <source>
        <dbReference type="SAM" id="SignalP"/>
    </source>
</evidence>
<keyword evidence="2" id="KW-0732">Signal</keyword>
<name>A0A810Q4J1_9FIRM</name>
<feature type="chain" id="PRO_5033019560" evidence="2">
    <location>
        <begin position="22"/>
        <end position="140"/>
    </location>
</feature>
<evidence type="ECO:0000256" key="1">
    <source>
        <dbReference type="SAM" id="MobiDB-lite"/>
    </source>
</evidence>
<feature type="signal peptide" evidence="2">
    <location>
        <begin position="1"/>
        <end position="21"/>
    </location>
</feature>
<accession>A0A810Q4J1</accession>
<evidence type="ECO:0000313" key="3">
    <source>
        <dbReference type="EMBL" id="BCK82980.1"/>
    </source>
</evidence>
<dbReference type="AlphaFoldDB" id="A0A810Q4J1"/>
<evidence type="ECO:0000313" key="4">
    <source>
        <dbReference type="Proteomes" id="UP000679848"/>
    </source>
</evidence>